<organism evidence="1 2">
    <name type="scientific">Panagrolaimus sp. PS1159</name>
    <dbReference type="NCBI Taxonomy" id="55785"/>
    <lineage>
        <taxon>Eukaryota</taxon>
        <taxon>Metazoa</taxon>
        <taxon>Ecdysozoa</taxon>
        <taxon>Nematoda</taxon>
        <taxon>Chromadorea</taxon>
        <taxon>Rhabditida</taxon>
        <taxon>Tylenchina</taxon>
        <taxon>Panagrolaimomorpha</taxon>
        <taxon>Panagrolaimoidea</taxon>
        <taxon>Panagrolaimidae</taxon>
        <taxon>Panagrolaimus</taxon>
    </lineage>
</organism>
<sequence>MAELPYMTYLQLMQNIIMLILNCLTFCLLFRTFYTKIKSLKNVEISPQFVVYLVTVILMAVINGIKSGYAVCVWFKGTNDPLVIYITGIVGLIIGPVVSLAVFFLVLHRTLIITRFITHSNIHQLILFLSCIVMIALSAGTLINYILFWETVEKPGL</sequence>
<dbReference type="WBParaSite" id="PS1159_v2.g1348.t1">
    <property type="protein sequence ID" value="PS1159_v2.g1348.t1"/>
    <property type="gene ID" value="PS1159_v2.g1348"/>
</dbReference>
<reference evidence="2" key="1">
    <citation type="submission" date="2022-11" db="UniProtKB">
        <authorList>
            <consortium name="WormBaseParasite"/>
        </authorList>
    </citation>
    <scope>IDENTIFICATION</scope>
</reference>
<name>A0AC35F3L2_9BILA</name>
<evidence type="ECO:0000313" key="1">
    <source>
        <dbReference type="Proteomes" id="UP000887580"/>
    </source>
</evidence>
<protein>
    <submittedName>
        <fullName evidence="2">Uncharacterized protein</fullName>
    </submittedName>
</protein>
<accession>A0AC35F3L2</accession>
<dbReference type="Proteomes" id="UP000887580">
    <property type="component" value="Unplaced"/>
</dbReference>
<proteinExistence type="predicted"/>
<evidence type="ECO:0000313" key="2">
    <source>
        <dbReference type="WBParaSite" id="PS1159_v2.g1348.t1"/>
    </source>
</evidence>